<evidence type="ECO:0000256" key="19">
    <source>
        <dbReference type="PIRSR" id="PIRSR038885-2"/>
    </source>
</evidence>
<evidence type="ECO:0000256" key="2">
    <source>
        <dbReference type="ARBA" id="ARBA00004448"/>
    </source>
</evidence>
<keyword evidence="8 20" id="KW-0812">Transmembrane</keyword>
<geneLocation type="mitochondrion" evidence="23"/>
<keyword evidence="7 20" id="KW-0679">Respiratory chain</keyword>
<dbReference type="GO" id="GO:0005743">
    <property type="term" value="C:mitochondrial inner membrane"/>
    <property type="evidence" value="ECO:0007669"/>
    <property type="project" value="UniProtKB-SubCell"/>
</dbReference>
<dbReference type="InterPro" id="IPR048260">
    <property type="entry name" value="Cytochrome_b_C_euk/bac"/>
</dbReference>
<feature type="domain" description="Cytochrome b/b6 N-terminal region profile" evidence="21">
    <location>
        <begin position="1"/>
        <end position="209"/>
    </location>
</feature>
<dbReference type="InterPro" id="IPR005798">
    <property type="entry name" value="Cyt_b/b6_C"/>
</dbReference>
<comment type="subcellular location">
    <subcellularLocation>
        <location evidence="2">Mitochondrion inner membrane</location>
        <topology evidence="2">Multi-pass membrane protein</topology>
    </subcellularLocation>
</comment>
<comment type="similarity">
    <text evidence="17 20">Belongs to the cytochrome b family.</text>
</comment>
<feature type="transmembrane region" description="Helical" evidence="20">
    <location>
        <begin position="319"/>
        <end position="338"/>
    </location>
</feature>
<keyword evidence="13 19" id="KW-0408">Iron</keyword>
<dbReference type="InterPro" id="IPR048259">
    <property type="entry name" value="Cytochrome_b_N_euk/bac"/>
</dbReference>
<evidence type="ECO:0000256" key="16">
    <source>
        <dbReference type="ARBA" id="ARBA00023136"/>
    </source>
</evidence>
<feature type="binding site" description="axial binding residue" evidence="19">
    <location>
        <position position="83"/>
    </location>
    <ligand>
        <name>heme b</name>
        <dbReference type="ChEBI" id="CHEBI:60344"/>
        <label>b562</label>
    </ligand>
    <ligandPart>
        <name>Fe</name>
        <dbReference type="ChEBI" id="CHEBI:18248"/>
    </ligandPart>
</feature>
<dbReference type="GeneID" id="32884823"/>
<dbReference type="Pfam" id="PF00032">
    <property type="entry name" value="Cytochrom_B_C"/>
    <property type="match status" value="1"/>
</dbReference>
<dbReference type="GO" id="GO:0045275">
    <property type="term" value="C:respiratory chain complex III"/>
    <property type="evidence" value="ECO:0007669"/>
    <property type="project" value="InterPro"/>
</dbReference>
<dbReference type="InterPro" id="IPR005797">
    <property type="entry name" value="Cyt_b/b6_N"/>
</dbReference>
<comment type="cofactor">
    <cofactor evidence="19">
        <name>heme</name>
        <dbReference type="ChEBI" id="CHEBI:30413"/>
    </cofactor>
    <text evidence="19">Binds 2 heme groups non-covalently.</text>
</comment>
<evidence type="ECO:0000259" key="22">
    <source>
        <dbReference type="PROSITE" id="PS51003"/>
    </source>
</evidence>
<dbReference type="Gene3D" id="1.20.810.10">
    <property type="entry name" value="Cytochrome Bc1 Complex, Chain C"/>
    <property type="match status" value="1"/>
</dbReference>
<dbReference type="PROSITE" id="PS51002">
    <property type="entry name" value="CYTB_NTER"/>
    <property type="match status" value="1"/>
</dbReference>
<keyword evidence="9 19" id="KW-0479">Metal-binding</keyword>
<dbReference type="Pfam" id="PF00033">
    <property type="entry name" value="Cytochrome_B"/>
    <property type="match status" value="1"/>
</dbReference>
<dbReference type="CDD" id="cd00290">
    <property type="entry name" value="cytochrome_b_C"/>
    <property type="match status" value="1"/>
</dbReference>
<gene>
    <name evidence="23" type="primary">CYTB</name>
</gene>
<evidence type="ECO:0000256" key="9">
    <source>
        <dbReference type="ARBA" id="ARBA00022723"/>
    </source>
</evidence>
<keyword evidence="6 19" id="KW-0349">Heme</keyword>
<keyword evidence="5 20" id="KW-0813">Transport</keyword>
<evidence type="ECO:0000256" key="15">
    <source>
        <dbReference type="ARBA" id="ARBA00023128"/>
    </source>
</evidence>
<dbReference type="GO" id="GO:0016491">
    <property type="term" value="F:oxidoreductase activity"/>
    <property type="evidence" value="ECO:0007669"/>
    <property type="project" value="UniProtKB-UniRule"/>
</dbReference>
<evidence type="ECO:0000256" key="12">
    <source>
        <dbReference type="ARBA" id="ARBA00022989"/>
    </source>
</evidence>
<feature type="domain" description="Cytochrome b/b6 C-terminal region profile" evidence="22">
    <location>
        <begin position="210"/>
        <end position="379"/>
    </location>
</feature>
<dbReference type="FunFam" id="1.20.810.10:FF:000002">
    <property type="entry name" value="Cytochrome b"/>
    <property type="match status" value="1"/>
</dbReference>
<feature type="transmembrane region" description="Helical" evidence="20">
    <location>
        <begin position="115"/>
        <end position="133"/>
    </location>
</feature>
<proteinExistence type="inferred from homology"/>
<keyword evidence="12 20" id="KW-1133">Transmembrane helix</keyword>
<feature type="transmembrane region" description="Helical" evidence="20">
    <location>
        <begin position="230"/>
        <end position="247"/>
    </location>
</feature>
<dbReference type="GO" id="GO:0008121">
    <property type="term" value="F:quinol-cytochrome-c reductase activity"/>
    <property type="evidence" value="ECO:0007669"/>
    <property type="project" value="InterPro"/>
</dbReference>
<sequence length="379" mass="42657">MTNIRKTHPLMKIINSSLIDLPTPPNISSLWNFGSLLGACLAIQIITGLFLAMHYTADTATAFSSVTHICRDVNYGWTIRYLHANGASTFFLCLFVHVGRGLYYGSFALLETWNIGIMLLLSVMATAFMGYVLPWGQMSFWGATVITNLLSAIPYVGIDLVEWIWGGFSVGKPTLTRFFALHFILPFIISALTMIHLLFLHETGSNNPLGVSSNSDKIPFHPYYTTKDSLGFLLLILLLMTLTLFYPDLLGDPDNYTPANPLNTPPHIKPEWYFLFAYAILRSIPNKLGGVMALILSILILVIIPFLQPIKQQTMMFRPLSQFLFWILVADLLTLTWIGGQPVEDPFINIGQMASILYFSLVIFIMPMICLIENKMLKW</sequence>
<dbReference type="PROSITE" id="PS51003">
    <property type="entry name" value="CYTB_CTER"/>
    <property type="match status" value="1"/>
</dbReference>
<evidence type="ECO:0000256" key="17">
    <source>
        <dbReference type="ARBA" id="ARBA00061233"/>
    </source>
</evidence>
<evidence type="ECO:0000256" key="6">
    <source>
        <dbReference type="ARBA" id="ARBA00022617"/>
    </source>
</evidence>
<dbReference type="InterPro" id="IPR027387">
    <property type="entry name" value="Cytb/b6-like_sf"/>
</dbReference>
<dbReference type="PIRSF" id="PIRSF038885">
    <property type="entry name" value="COB"/>
    <property type="match status" value="1"/>
</dbReference>
<feature type="transmembrane region" description="Helical" evidence="20">
    <location>
        <begin position="140"/>
        <end position="158"/>
    </location>
</feature>
<comment type="subunit">
    <text evidence="3">The cytochrome bc1 complex contains 11 subunits: 3 respiratory subunits (MT-CYB, CYC1 and UQCRFS1), 2 core proteins (UQCRC1 and UQCRC2) and 6 low-molecular weight proteins (UQCRH/QCR6, UQCRB/QCR7, UQCRQ/QCR8, UQCR10/QCR9, UQCR11/QCR10 and a cleavage product of UQCRFS1). This cytochrome bc1 complex then forms a dimer.</text>
</comment>
<evidence type="ECO:0000256" key="13">
    <source>
        <dbReference type="ARBA" id="ARBA00023004"/>
    </source>
</evidence>
<feature type="binding site" description="axial binding residue" evidence="19">
    <location>
        <position position="182"/>
    </location>
    <ligand>
        <name>heme b</name>
        <dbReference type="ChEBI" id="CHEBI:60344"/>
        <label>b562</label>
    </ligand>
    <ligandPart>
        <name>Fe</name>
        <dbReference type="ChEBI" id="CHEBI:18248"/>
    </ligandPart>
</feature>
<dbReference type="GO" id="GO:0006122">
    <property type="term" value="P:mitochondrial electron transport, ubiquinol to cytochrome c"/>
    <property type="evidence" value="ECO:0007669"/>
    <property type="project" value="TreeGrafter"/>
</dbReference>
<evidence type="ECO:0000256" key="20">
    <source>
        <dbReference type="RuleBase" id="RU362117"/>
    </source>
</evidence>
<evidence type="ECO:0000313" key="23">
    <source>
        <dbReference type="EMBL" id="ADP68101.1"/>
    </source>
</evidence>
<feature type="transmembrane region" description="Helical" evidence="20">
    <location>
        <begin position="288"/>
        <end position="307"/>
    </location>
</feature>
<evidence type="ECO:0000256" key="11">
    <source>
        <dbReference type="ARBA" id="ARBA00022982"/>
    </source>
</evidence>
<feature type="binding site" evidence="18">
    <location>
        <position position="201"/>
    </location>
    <ligand>
        <name>a ubiquinone</name>
        <dbReference type="ChEBI" id="CHEBI:16389"/>
    </ligand>
</feature>
<reference evidence="23" key="1">
    <citation type="journal article" date="2017" name="J. Hered.">
        <title>Phylogenomic Reconstruction of Sportive Lemurs (genus Lepilemur) Recovered from Mitogenomes with Inferences for Madagascar Biogeography.</title>
        <authorList>
            <person name="Lei R."/>
            <person name="Frasier C.L."/>
            <person name="Hawkins M.T."/>
            <person name="Engberg S.E."/>
            <person name="Bailey C.A."/>
            <person name="Johnson S.E."/>
            <person name="McLain A.T."/>
            <person name="Groves C.P."/>
            <person name="Perry G.H."/>
            <person name="Nash S.D."/>
            <person name="Mittermeier R.A."/>
            <person name="Louis E.E."/>
        </authorList>
    </citation>
    <scope>NUCLEOTIDE SEQUENCE</scope>
    <source>
        <strain evidence="23">AND65</strain>
    </source>
</reference>
<evidence type="ECO:0000256" key="8">
    <source>
        <dbReference type="ARBA" id="ARBA00022692"/>
    </source>
</evidence>
<accession>A0A1W5FUV7</accession>
<dbReference type="SUPFAM" id="SSF81648">
    <property type="entry name" value="a domain/subunit of cytochrome bc1 complex (Ubiquinol-cytochrome c reductase)"/>
    <property type="match status" value="1"/>
</dbReference>
<evidence type="ECO:0000256" key="1">
    <source>
        <dbReference type="ARBA" id="ARBA00002566"/>
    </source>
</evidence>
<evidence type="ECO:0000256" key="7">
    <source>
        <dbReference type="ARBA" id="ARBA00022660"/>
    </source>
</evidence>
<dbReference type="GO" id="GO:0046872">
    <property type="term" value="F:metal ion binding"/>
    <property type="evidence" value="ECO:0007669"/>
    <property type="project" value="UniProtKB-UniRule"/>
</dbReference>
<feature type="binding site" description="axial binding residue" evidence="19">
    <location>
        <position position="97"/>
    </location>
    <ligand>
        <name>heme b</name>
        <dbReference type="ChEBI" id="CHEBI:60344"/>
        <label>b566</label>
    </ligand>
    <ligandPart>
        <name>Fe</name>
        <dbReference type="ChEBI" id="CHEBI:18248"/>
    </ligandPart>
</feature>
<protein>
    <recommendedName>
        <fullName evidence="4 20">Cytochrome b</fullName>
    </recommendedName>
</protein>
<evidence type="ECO:0000256" key="10">
    <source>
        <dbReference type="ARBA" id="ARBA00022792"/>
    </source>
</evidence>
<evidence type="ECO:0000256" key="4">
    <source>
        <dbReference type="ARBA" id="ARBA00013531"/>
    </source>
</evidence>
<name>A0A1W5FUV7_LEPLC</name>
<keyword evidence="16 20" id="KW-0472">Membrane</keyword>
<evidence type="ECO:0000256" key="14">
    <source>
        <dbReference type="ARBA" id="ARBA00023075"/>
    </source>
</evidence>
<feature type="transmembrane region" description="Helical" evidence="20">
    <location>
        <begin position="178"/>
        <end position="200"/>
    </location>
</feature>
<feature type="transmembrane region" description="Helical" evidence="20">
    <location>
        <begin position="30"/>
        <end position="52"/>
    </location>
</feature>
<evidence type="ECO:0000256" key="3">
    <source>
        <dbReference type="ARBA" id="ARBA00011088"/>
    </source>
</evidence>
<dbReference type="PANTHER" id="PTHR19271">
    <property type="entry name" value="CYTOCHROME B"/>
    <property type="match status" value="1"/>
</dbReference>
<feature type="transmembrane region" description="Helical" evidence="20">
    <location>
        <begin position="350"/>
        <end position="372"/>
    </location>
</feature>
<dbReference type="CDD" id="cd00284">
    <property type="entry name" value="Cytochrome_b_N"/>
    <property type="match status" value="1"/>
</dbReference>
<organism evidence="23">
    <name type="scientific">Lepilemur leucopus</name>
    <name type="common">White-footed sportive lemur</name>
    <dbReference type="NCBI Taxonomy" id="100475"/>
    <lineage>
        <taxon>Eukaryota</taxon>
        <taxon>Metazoa</taxon>
        <taxon>Chordata</taxon>
        <taxon>Craniata</taxon>
        <taxon>Vertebrata</taxon>
        <taxon>Euteleostomi</taxon>
        <taxon>Mammalia</taxon>
        <taxon>Eutheria</taxon>
        <taxon>Euarchontoglires</taxon>
        <taxon>Primates</taxon>
        <taxon>Strepsirrhini</taxon>
        <taxon>Lemuriformes</taxon>
        <taxon>Lepilemuridae</taxon>
        <taxon>Lepilemur</taxon>
    </lineage>
</organism>
<dbReference type="InterPro" id="IPR030689">
    <property type="entry name" value="Cytochrome_b"/>
</dbReference>
<evidence type="ECO:0000256" key="5">
    <source>
        <dbReference type="ARBA" id="ARBA00022448"/>
    </source>
</evidence>
<feature type="transmembrane region" description="Helical" evidence="20">
    <location>
        <begin position="81"/>
        <end position="103"/>
    </location>
</feature>
<dbReference type="EMBL" id="HQ171058">
    <property type="protein sequence ID" value="ADP68101.1"/>
    <property type="molecule type" value="Genomic_DNA"/>
</dbReference>
<keyword evidence="10" id="KW-0999">Mitochondrion inner membrane</keyword>
<dbReference type="SUPFAM" id="SSF81342">
    <property type="entry name" value="Transmembrane di-heme cytochromes"/>
    <property type="match status" value="1"/>
</dbReference>
<dbReference type="InterPro" id="IPR016174">
    <property type="entry name" value="Di-haem_cyt_TM"/>
</dbReference>
<comment type="function">
    <text evidence="1 20">Component of the ubiquinol-cytochrome c reductase complex (complex III or cytochrome b-c1 complex) that is part of the mitochondrial respiratory chain. The b-c1 complex mediates electron transfer from ubiquinol to cytochrome c. Contributes to the generation of a proton gradient across the mitochondrial membrane that is then used for ATP synthesis.</text>
</comment>
<comment type="cofactor">
    <cofactor evidence="20">
        <name>heme b</name>
        <dbReference type="ChEBI" id="CHEBI:60344"/>
    </cofactor>
    <text evidence="20">Binds 2 heme groups non-covalently.</text>
</comment>
<feature type="binding site" description="axial binding residue" evidence="19">
    <location>
        <position position="196"/>
    </location>
    <ligand>
        <name>heme b</name>
        <dbReference type="ChEBI" id="CHEBI:60344"/>
        <label>b566</label>
    </ligand>
    <ligandPart>
        <name>Fe</name>
        <dbReference type="ChEBI" id="CHEBI:18248"/>
    </ligandPart>
</feature>
<keyword evidence="14" id="KW-0830">Ubiquinone</keyword>
<evidence type="ECO:0000256" key="18">
    <source>
        <dbReference type="PIRSR" id="PIRSR038885-1"/>
    </source>
</evidence>
<evidence type="ECO:0000259" key="21">
    <source>
        <dbReference type="PROSITE" id="PS51002"/>
    </source>
</evidence>
<dbReference type="CTD" id="4519"/>
<keyword evidence="15 20" id="KW-0496">Mitochondrion</keyword>
<dbReference type="AlphaFoldDB" id="A0A1W5FUV7"/>
<dbReference type="RefSeq" id="YP_009368061.1">
    <property type="nucleotide sequence ID" value="NC_034719.1"/>
</dbReference>
<dbReference type="PANTHER" id="PTHR19271:SF16">
    <property type="entry name" value="CYTOCHROME B"/>
    <property type="match status" value="1"/>
</dbReference>
<dbReference type="InterPro" id="IPR036150">
    <property type="entry name" value="Cyt_b/b6_C_sf"/>
</dbReference>
<keyword evidence="11 20" id="KW-0249">Electron transport</keyword>